<proteinExistence type="inferred from homology"/>
<evidence type="ECO:0000256" key="4">
    <source>
        <dbReference type="RuleBase" id="RU003719"/>
    </source>
</evidence>
<accession>A0A0C2VYT7</accession>
<dbReference type="CDD" id="cd05300">
    <property type="entry name" value="2-Hacid_dh_1"/>
    <property type="match status" value="1"/>
</dbReference>
<dbReference type="FunFam" id="3.40.50.720:FF:000363">
    <property type="entry name" value="D-isomer specific 2-hydroxyacid dehydrogenase"/>
    <property type="match status" value="1"/>
</dbReference>
<dbReference type="EMBL" id="JXRR01000010">
    <property type="protein sequence ID" value="KIL49108.1"/>
    <property type="molecule type" value="Genomic_DNA"/>
</dbReference>
<evidence type="ECO:0000313" key="8">
    <source>
        <dbReference type="Proteomes" id="UP000031972"/>
    </source>
</evidence>
<name>A0A0C2VYT7_9BACL</name>
<evidence type="ECO:0000313" key="7">
    <source>
        <dbReference type="EMBL" id="KIL49108.1"/>
    </source>
</evidence>
<evidence type="ECO:0000256" key="3">
    <source>
        <dbReference type="ARBA" id="ARBA00023027"/>
    </source>
</evidence>
<evidence type="ECO:0000259" key="5">
    <source>
        <dbReference type="Pfam" id="PF00389"/>
    </source>
</evidence>
<keyword evidence="2 4" id="KW-0560">Oxidoreductase</keyword>
<dbReference type="PANTHER" id="PTHR43333:SF1">
    <property type="entry name" value="D-ISOMER SPECIFIC 2-HYDROXYACID DEHYDROGENASE NAD-BINDING DOMAIN-CONTAINING PROTEIN"/>
    <property type="match status" value="1"/>
</dbReference>
<dbReference type="SUPFAM" id="SSF51735">
    <property type="entry name" value="NAD(P)-binding Rossmann-fold domains"/>
    <property type="match status" value="1"/>
</dbReference>
<sequence length="319" mass="35774">MSKRTLIITQNLTSDLEEQVHSLLPDWNIIAGKDSSHWKSCIQEAEVIAGWKKEMEELLTDESKLKWLQSCSAGVDNLSLETFEKRSQLVTSANGVHANPISETIFAMMLGLTRLIHTYVKQQQTKTWHHAGLGLEMHGKTLGLLGAGAIGKETAKIAKAFGMKVIGIRRSGKEEENFDKMVSLKELTNILPDCDYVVNTLPHTKETTNLFGPDQFNVMKESAFFINIGRGETVNEKSLIEALQENKIAGAGLDVFEQEPLEENNPLWEMDQVIITPHTSGATEYYNQRVIEDILIPNLKEYLQNGKPSINLVDFNKGY</sequence>
<gene>
    <name evidence="7" type="ORF">KR50_11430</name>
</gene>
<dbReference type="Pfam" id="PF00389">
    <property type="entry name" value="2-Hacid_dh"/>
    <property type="match status" value="1"/>
</dbReference>
<reference evidence="7 8" key="1">
    <citation type="submission" date="2015-01" db="EMBL/GenBank/DDBJ databases">
        <title>Jeotgalibacillus campisalis genome sequencing.</title>
        <authorList>
            <person name="Goh K.M."/>
            <person name="Chan K.-G."/>
            <person name="Yaakop A.S."/>
            <person name="Ee R."/>
            <person name="Gan H.M."/>
            <person name="Chan C.S."/>
        </authorList>
    </citation>
    <scope>NUCLEOTIDE SEQUENCE [LARGE SCALE GENOMIC DNA]</scope>
    <source>
        <strain evidence="7 8">SF-57</strain>
    </source>
</reference>
<dbReference type="GO" id="GO:0016616">
    <property type="term" value="F:oxidoreductase activity, acting on the CH-OH group of donors, NAD or NADP as acceptor"/>
    <property type="evidence" value="ECO:0007669"/>
    <property type="project" value="InterPro"/>
</dbReference>
<comment type="similarity">
    <text evidence="1 4">Belongs to the D-isomer specific 2-hydroxyacid dehydrogenase family.</text>
</comment>
<comment type="caution">
    <text evidence="7">The sequence shown here is derived from an EMBL/GenBank/DDBJ whole genome shotgun (WGS) entry which is preliminary data.</text>
</comment>
<dbReference type="SUPFAM" id="SSF52283">
    <property type="entry name" value="Formate/glycerate dehydrogenase catalytic domain-like"/>
    <property type="match status" value="1"/>
</dbReference>
<feature type="domain" description="D-isomer specific 2-hydroxyacid dehydrogenase NAD-binding" evidence="6">
    <location>
        <begin position="106"/>
        <end position="280"/>
    </location>
</feature>
<dbReference type="PANTHER" id="PTHR43333">
    <property type="entry name" value="2-HACID_DH_C DOMAIN-CONTAINING PROTEIN"/>
    <property type="match status" value="1"/>
</dbReference>
<dbReference type="Pfam" id="PF02826">
    <property type="entry name" value="2-Hacid_dh_C"/>
    <property type="match status" value="1"/>
</dbReference>
<feature type="domain" description="D-isomer specific 2-hydroxyacid dehydrogenase catalytic" evidence="5">
    <location>
        <begin position="29"/>
        <end position="308"/>
    </location>
</feature>
<dbReference type="Gene3D" id="3.40.50.720">
    <property type="entry name" value="NAD(P)-binding Rossmann-like Domain"/>
    <property type="match status" value="2"/>
</dbReference>
<dbReference type="InterPro" id="IPR006139">
    <property type="entry name" value="D-isomer_2_OHA_DH_cat_dom"/>
</dbReference>
<protein>
    <submittedName>
        <fullName evidence="7">2-hydroxyacid dehydrogenase</fullName>
    </submittedName>
</protein>
<evidence type="ECO:0000256" key="1">
    <source>
        <dbReference type="ARBA" id="ARBA00005854"/>
    </source>
</evidence>
<dbReference type="GO" id="GO:0051287">
    <property type="term" value="F:NAD binding"/>
    <property type="evidence" value="ECO:0007669"/>
    <property type="project" value="InterPro"/>
</dbReference>
<evidence type="ECO:0000259" key="6">
    <source>
        <dbReference type="Pfam" id="PF02826"/>
    </source>
</evidence>
<dbReference type="OrthoDB" id="9805416at2"/>
<dbReference type="AlphaFoldDB" id="A0A0C2VYT7"/>
<dbReference type="InterPro" id="IPR036291">
    <property type="entry name" value="NAD(P)-bd_dom_sf"/>
</dbReference>
<keyword evidence="8" id="KW-1185">Reference proteome</keyword>
<evidence type="ECO:0000256" key="2">
    <source>
        <dbReference type="ARBA" id="ARBA00023002"/>
    </source>
</evidence>
<dbReference type="Proteomes" id="UP000031972">
    <property type="component" value="Unassembled WGS sequence"/>
</dbReference>
<organism evidence="7 8">
    <name type="scientific">Jeotgalibacillus campisalis</name>
    <dbReference type="NCBI Taxonomy" id="220754"/>
    <lineage>
        <taxon>Bacteria</taxon>
        <taxon>Bacillati</taxon>
        <taxon>Bacillota</taxon>
        <taxon>Bacilli</taxon>
        <taxon>Bacillales</taxon>
        <taxon>Caryophanaceae</taxon>
        <taxon>Jeotgalibacillus</taxon>
    </lineage>
</organism>
<dbReference type="PATRIC" id="fig|220754.4.peg.1163"/>
<dbReference type="InterPro" id="IPR006140">
    <property type="entry name" value="D-isomer_DH_NAD-bd"/>
</dbReference>
<keyword evidence="3" id="KW-0520">NAD</keyword>
<dbReference type="RefSeq" id="WP_041055920.1">
    <property type="nucleotide sequence ID" value="NZ_JXRR01000010.1"/>
</dbReference>